<organism evidence="2 3">
    <name type="scientific">Salmonella enterica subsp. enterica serovar Bovismorbificans</name>
    <dbReference type="NCBI Taxonomy" id="58097"/>
    <lineage>
        <taxon>Bacteria</taxon>
        <taxon>Pseudomonadati</taxon>
        <taxon>Pseudomonadota</taxon>
        <taxon>Gammaproteobacteria</taxon>
        <taxon>Enterobacterales</taxon>
        <taxon>Enterobacteriaceae</taxon>
        <taxon>Salmonella</taxon>
    </lineage>
</organism>
<dbReference type="EMBL" id="CQPA01000011">
    <property type="protein sequence ID" value="CNU09729.1"/>
    <property type="molecule type" value="Genomic_DNA"/>
</dbReference>
<reference evidence="3 4" key="1">
    <citation type="submission" date="2015-03" db="EMBL/GenBank/DDBJ databases">
        <authorList>
            <consortium name="Pathogen Informatics"/>
        </authorList>
    </citation>
    <scope>NUCLEOTIDE SEQUENCE [LARGE SCALE GENOMIC DNA]</scope>
    <source>
        <strain evidence="2 3">A1104</strain>
        <strain evidence="1 4">D4891</strain>
    </source>
</reference>
<dbReference type="Proteomes" id="UP000041314">
    <property type="component" value="Unassembled WGS sequence"/>
</dbReference>
<dbReference type="AlphaFoldDB" id="A0A655CEB0"/>
<evidence type="ECO:0000313" key="3">
    <source>
        <dbReference type="Proteomes" id="UP000041314"/>
    </source>
</evidence>
<accession>A0A655CEB0</accession>
<name>A0A655CEB0_SALET</name>
<protein>
    <submittedName>
        <fullName evidence="2">Uncharacterized protein</fullName>
    </submittedName>
</protein>
<dbReference type="Proteomes" id="UP000042394">
    <property type="component" value="Unassembled WGS sequence"/>
</dbReference>
<evidence type="ECO:0000313" key="2">
    <source>
        <dbReference type="EMBL" id="CNU09729.1"/>
    </source>
</evidence>
<evidence type="ECO:0000313" key="1">
    <source>
        <dbReference type="EMBL" id="CNT68037.1"/>
    </source>
</evidence>
<dbReference type="EMBL" id="CQPD01000004">
    <property type="protein sequence ID" value="CNT68037.1"/>
    <property type="molecule type" value="Genomic_DNA"/>
</dbReference>
<proteinExistence type="predicted"/>
<gene>
    <name evidence="2" type="ORF">ERS008198_01898</name>
    <name evidence="1" type="ORF">ERS008207_00569</name>
</gene>
<sequence length="88" mass="10336">MVRHGGRTFKIHHIGIVEVVQIAAFHRHNRLIKGKPVLHAVAKQGKTRLRVPTKRLYDVAIFPAAFLLHDHRHIKMEQRNKRRDALRQ</sequence>
<evidence type="ECO:0000313" key="4">
    <source>
        <dbReference type="Proteomes" id="UP000042394"/>
    </source>
</evidence>